<dbReference type="EMBL" id="JAHCVK010000014">
    <property type="protein sequence ID" value="MBT0654650.1"/>
    <property type="molecule type" value="Genomic_DNA"/>
</dbReference>
<evidence type="ECO:0000256" key="3">
    <source>
        <dbReference type="ARBA" id="ARBA00002257"/>
    </source>
</evidence>
<dbReference type="SUPFAM" id="SSF51419">
    <property type="entry name" value="PLP-binding barrel"/>
    <property type="match status" value="1"/>
</dbReference>
<dbReference type="InterPro" id="IPR029066">
    <property type="entry name" value="PLP-binding_barrel"/>
</dbReference>
<dbReference type="RefSeq" id="WP_214176659.1">
    <property type="nucleotide sequence ID" value="NZ_JAHCVK010000014.1"/>
</dbReference>
<protein>
    <recommendedName>
        <fullName evidence="12">Biosynthetic arginine decarboxylase</fullName>
        <shortName evidence="12">ADC</shortName>
        <ecNumber evidence="12">4.1.1.19</ecNumber>
    </recommendedName>
</protein>
<keyword evidence="17" id="KW-1185">Reference proteome</keyword>
<evidence type="ECO:0000256" key="1">
    <source>
        <dbReference type="ARBA" id="ARBA00001933"/>
    </source>
</evidence>
<feature type="domain" description="Arginine decarboxylase C-terminal helical" evidence="15">
    <location>
        <begin position="586"/>
        <end position="635"/>
    </location>
</feature>
<keyword evidence="7 12" id="KW-0460">Magnesium</keyword>
<evidence type="ECO:0000256" key="11">
    <source>
        <dbReference type="ARBA" id="ARBA00023239"/>
    </source>
</evidence>
<dbReference type="InterPro" id="IPR009006">
    <property type="entry name" value="Ala_racemase/Decarboxylase_C"/>
</dbReference>
<comment type="pathway">
    <text evidence="12">Amine and polyamine biosynthesis; agmatine biosynthesis; agmatine from L-arginine: step 1/1.</text>
</comment>
<dbReference type="InterPro" id="IPR022653">
    <property type="entry name" value="De-COase2_pyr-phos_BS"/>
</dbReference>
<dbReference type="InterPro" id="IPR041128">
    <property type="entry name" value="Arg_decarbox_C"/>
</dbReference>
<dbReference type="Pfam" id="PF17944">
    <property type="entry name" value="Arg_decarbox_C"/>
    <property type="match status" value="1"/>
</dbReference>
<evidence type="ECO:0000256" key="12">
    <source>
        <dbReference type="HAMAP-Rule" id="MF_01417"/>
    </source>
</evidence>
<name>A0ABS5SHD3_9BACT</name>
<dbReference type="InterPro" id="IPR022644">
    <property type="entry name" value="De-COase2_N"/>
</dbReference>
<dbReference type="SUPFAM" id="SSF50621">
    <property type="entry name" value="Alanine racemase C-terminal domain-like"/>
    <property type="match status" value="1"/>
</dbReference>
<dbReference type="InterPro" id="IPR000183">
    <property type="entry name" value="Orn/DAP/Arg_de-COase"/>
</dbReference>
<dbReference type="Gene3D" id="1.20.58.930">
    <property type="match status" value="1"/>
</dbReference>
<gene>
    <name evidence="12 16" type="primary">speA</name>
    <name evidence="16" type="ORF">KI810_16480</name>
</gene>
<evidence type="ECO:0000256" key="5">
    <source>
        <dbReference type="ARBA" id="ARBA00022723"/>
    </source>
</evidence>
<evidence type="ECO:0000313" key="16">
    <source>
        <dbReference type="EMBL" id="MBT0654650.1"/>
    </source>
</evidence>
<comment type="catalytic activity">
    <reaction evidence="12">
        <text>L-arginine + H(+) = agmatine + CO2</text>
        <dbReference type="Rhea" id="RHEA:17641"/>
        <dbReference type="ChEBI" id="CHEBI:15378"/>
        <dbReference type="ChEBI" id="CHEBI:16526"/>
        <dbReference type="ChEBI" id="CHEBI:32682"/>
        <dbReference type="ChEBI" id="CHEBI:58145"/>
        <dbReference type="EC" id="4.1.1.19"/>
    </reaction>
</comment>
<evidence type="ECO:0000256" key="9">
    <source>
        <dbReference type="ARBA" id="ARBA00023066"/>
    </source>
</evidence>
<dbReference type="NCBIfam" id="TIGR01273">
    <property type="entry name" value="speA"/>
    <property type="match status" value="1"/>
</dbReference>
<evidence type="ECO:0000259" key="15">
    <source>
        <dbReference type="Pfam" id="PF17944"/>
    </source>
</evidence>
<dbReference type="CDD" id="cd06830">
    <property type="entry name" value="PLPDE_III_ADC"/>
    <property type="match status" value="1"/>
</dbReference>
<keyword evidence="8 12" id="KW-0663">Pyridoxal phosphate</keyword>
<proteinExistence type="inferred from homology"/>
<dbReference type="InterPro" id="IPR002985">
    <property type="entry name" value="Arg_decrbxlase"/>
</dbReference>
<dbReference type="Proteomes" id="UP000756860">
    <property type="component" value="Unassembled WGS sequence"/>
</dbReference>
<evidence type="ECO:0000256" key="2">
    <source>
        <dbReference type="ARBA" id="ARBA00001946"/>
    </source>
</evidence>
<evidence type="ECO:0000256" key="8">
    <source>
        <dbReference type="ARBA" id="ARBA00022898"/>
    </source>
</evidence>
<evidence type="ECO:0000259" key="14">
    <source>
        <dbReference type="Pfam" id="PF17810"/>
    </source>
</evidence>
<keyword evidence="9 12" id="KW-0745">Spermidine biosynthesis</keyword>
<evidence type="ECO:0000259" key="13">
    <source>
        <dbReference type="Pfam" id="PF02784"/>
    </source>
</evidence>
<dbReference type="InterPro" id="IPR022657">
    <property type="entry name" value="De-COase2_CS"/>
</dbReference>
<keyword evidence="5 12" id="KW-0479">Metal-binding</keyword>
<feature type="domain" description="Orn/DAP/Arg decarboxylase 2 N-terminal" evidence="13">
    <location>
        <begin position="78"/>
        <end position="344"/>
    </location>
</feature>
<sequence length="637" mass="71850">MVSERWSINDSSKVYNMDNWGADLFSINKKGNVCVHPSSNSKNSIDLRVLVDDLIKRKIKPPILLRFMDVLQGRIASINRVFRNAIAENDYPATYQTFYPIKVNQQRQVVEAIANYGKRYNIGLEVGSKPELVAGISISSGNNLPIICNGYKDSEYIETVLYATKIGYDITLVIEKLFELEKVIELSKKTGIQPKLGIRVKLSSKGTGKWATSGGEDAKFGLRMAEIIAAIGLLEENNLLDRVKLIHFHIGSQITKIDKIKTALIEGARVYAELRKMGVGIEYVDIGGGLGVDYDGSKSSYFSSVNYSIDEYANDVIYQIKNICDDAGVECPNIISESGRATVAHYSVLVTNVLNTNTQRLTPDFEEDLEKAEKLAPTVKKLVDIHKSIDRYSLREDYHDTQQLIQEAVSLFNLGYLTLQERAIAEWLYGKIIRKINGIVEKIKPIPEELQNFQLALRQTYFANFSLFQSVPDSWAIDQLFPIVPLQRLNQKPDVIASIADITCDSDGEITSFVGENGRSKFLPLHKIRKEEDYYIGFFLIGAYQEILGDLHNLFGDTNAVHITFSKKSGYMIDTVINGDACWESLKYVQYKGPEILKRVREHLEKGVAQRKVSIEESSHFIELLDRTLLGYTYLGE</sequence>
<comment type="similarity">
    <text evidence="4 12">Belongs to the Orn/Lys/Arg decarboxylase class-II family. SpeA subfamily.</text>
</comment>
<dbReference type="PRINTS" id="PR01180">
    <property type="entry name" value="ARGDCRBXLASE"/>
</dbReference>
<dbReference type="NCBIfam" id="NF003763">
    <property type="entry name" value="PRK05354.1"/>
    <property type="match status" value="1"/>
</dbReference>
<accession>A0ABS5SHD3</accession>
<dbReference type="Gene3D" id="1.10.287.3440">
    <property type="match status" value="1"/>
</dbReference>
<dbReference type="EC" id="4.1.1.19" evidence="12"/>
<dbReference type="PANTHER" id="PTHR43295:SF9">
    <property type="entry name" value="BIOSYNTHETIC ARGININE DECARBOXYLASE"/>
    <property type="match status" value="1"/>
</dbReference>
<dbReference type="PROSITE" id="PS00879">
    <property type="entry name" value="ODR_DC_2_2"/>
    <property type="match status" value="1"/>
</dbReference>
<feature type="modified residue" description="N6-(pyridoxal phosphate)lysine" evidence="12">
    <location>
        <position position="102"/>
    </location>
</feature>
<organism evidence="16 17">
    <name type="scientific">Geomobilimonas luticola</name>
    <dbReference type="NCBI Taxonomy" id="1114878"/>
    <lineage>
        <taxon>Bacteria</taxon>
        <taxon>Pseudomonadati</taxon>
        <taxon>Thermodesulfobacteriota</taxon>
        <taxon>Desulfuromonadia</taxon>
        <taxon>Geobacterales</taxon>
        <taxon>Geobacteraceae</taxon>
        <taxon>Geomobilimonas</taxon>
    </lineage>
</organism>
<dbReference type="PROSITE" id="PS00878">
    <property type="entry name" value="ODR_DC_2_1"/>
    <property type="match status" value="1"/>
</dbReference>
<comment type="cofactor">
    <cofactor evidence="1 12">
        <name>pyridoxal 5'-phosphate</name>
        <dbReference type="ChEBI" id="CHEBI:597326"/>
    </cofactor>
</comment>
<dbReference type="Pfam" id="PF02784">
    <property type="entry name" value="Orn_Arg_deC_N"/>
    <property type="match status" value="1"/>
</dbReference>
<comment type="caution">
    <text evidence="16">The sequence shown here is derived from an EMBL/GenBank/DDBJ whole genome shotgun (WGS) entry which is preliminary data.</text>
</comment>
<evidence type="ECO:0000313" key="17">
    <source>
        <dbReference type="Proteomes" id="UP000756860"/>
    </source>
</evidence>
<dbReference type="InterPro" id="IPR040634">
    <property type="entry name" value="Arg_decarb_HB"/>
</dbReference>
<evidence type="ECO:0000256" key="10">
    <source>
        <dbReference type="ARBA" id="ARBA00023115"/>
    </source>
</evidence>
<dbReference type="Pfam" id="PF17810">
    <property type="entry name" value="Arg_decarb_HB"/>
    <property type="match status" value="1"/>
</dbReference>
<comment type="function">
    <text evidence="3 12">Catalyzes the biosynthesis of agmatine from arginine.</text>
</comment>
<dbReference type="PIRSF" id="PIRSF001336">
    <property type="entry name" value="Arg_decrbxlase"/>
    <property type="match status" value="1"/>
</dbReference>
<keyword evidence="11 12" id="KW-0456">Lyase</keyword>
<dbReference type="PRINTS" id="PR01179">
    <property type="entry name" value="ODADCRBXLASE"/>
</dbReference>
<comment type="cofactor">
    <cofactor evidence="2 12">
        <name>Mg(2+)</name>
        <dbReference type="ChEBI" id="CHEBI:18420"/>
    </cofactor>
</comment>
<keyword evidence="6 12" id="KW-0210">Decarboxylase</keyword>
<evidence type="ECO:0000256" key="4">
    <source>
        <dbReference type="ARBA" id="ARBA00008357"/>
    </source>
</evidence>
<evidence type="ECO:0000256" key="6">
    <source>
        <dbReference type="ARBA" id="ARBA00022793"/>
    </source>
</evidence>
<dbReference type="HAMAP" id="MF_01417">
    <property type="entry name" value="SpeA"/>
    <property type="match status" value="1"/>
</dbReference>
<keyword evidence="10 12" id="KW-0620">Polyamine biosynthesis</keyword>
<dbReference type="Gene3D" id="3.20.20.10">
    <property type="entry name" value="Alanine racemase"/>
    <property type="match status" value="1"/>
</dbReference>
<feature type="binding site" evidence="12">
    <location>
        <begin position="284"/>
        <end position="294"/>
    </location>
    <ligand>
        <name>substrate</name>
    </ligand>
</feature>
<feature type="domain" description="Arginine decarboxylase helical bundle" evidence="14">
    <location>
        <begin position="374"/>
        <end position="451"/>
    </location>
</feature>
<evidence type="ECO:0000256" key="7">
    <source>
        <dbReference type="ARBA" id="ARBA00022842"/>
    </source>
</evidence>
<reference evidence="16 17" key="1">
    <citation type="submission" date="2021-05" db="EMBL/GenBank/DDBJ databases">
        <title>The draft genome of Geobacter luticola JCM 17780.</title>
        <authorList>
            <person name="Xu Z."/>
            <person name="Masuda Y."/>
            <person name="Itoh H."/>
            <person name="Senoo K."/>
        </authorList>
    </citation>
    <scope>NUCLEOTIDE SEQUENCE [LARGE SCALE GENOMIC DNA]</scope>
    <source>
        <strain evidence="16 17">JCM 17780</strain>
    </source>
</reference>
<dbReference type="GO" id="GO:0008792">
    <property type="term" value="F:arginine decarboxylase activity"/>
    <property type="evidence" value="ECO:0007669"/>
    <property type="project" value="UniProtKB-EC"/>
</dbReference>
<dbReference type="PANTHER" id="PTHR43295">
    <property type="entry name" value="ARGININE DECARBOXYLASE"/>
    <property type="match status" value="1"/>
</dbReference>
<dbReference type="Gene3D" id="2.40.37.10">
    <property type="entry name" value="Lyase, Ornithine Decarboxylase, Chain A, domain 1"/>
    <property type="match status" value="1"/>
</dbReference>